<gene>
    <name evidence="2" type="ORF">EB796_009949</name>
</gene>
<dbReference type="Pfam" id="PF12422">
    <property type="entry name" value="Condensin2nSMC"/>
    <property type="match status" value="1"/>
</dbReference>
<evidence type="ECO:0000313" key="3">
    <source>
        <dbReference type="Proteomes" id="UP000593567"/>
    </source>
</evidence>
<dbReference type="Proteomes" id="UP000593567">
    <property type="component" value="Unassembled WGS sequence"/>
</dbReference>
<evidence type="ECO:0000313" key="2">
    <source>
        <dbReference type="EMBL" id="KAF6031742.1"/>
    </source>
</evidence>
<keyword evidence="3" id="KW-1185">Reference proteome</keyword>
<dbReference type="GO" id="GO:0000796">
    <property type="term" value="C:condensin complex"/>
    <property type="evidence" value="ECO:0007669"/>
    <property type="project" value="TreeGrafter"/>
</dbReference>
<sequence>MTLVSTRGLLLNFMEHPETIQLHSTNMFPAKSADSDILSKFYDQNENDLKELIVALEESQQRQLWDALSLKVINAAIQEAADLGVESPSNCDEKEKNASLKVWELTIRLARVTILQNCSIPKSLFDSVLLLHGYVLSMENQMLCEPIALLCEVWWLNSIEGKEALSIAPLVYLMRKCLLKRPAKSVIKRLWRLKEAVGFVEMESGQIIWDLILNLFAHQNFITNSFAQKFLAYVLATQQHLLRRIYGVLKHTLVTCTGVVAETYGQIVIDAWERSENTATKLSIEVDVIQDLMYNCIHIQRNTGKSLHSQLMKCMFKIHSRKSSAAVCSLLINLYKPILWRAICAANADVRANAAQLFFGCFPLVDTNQPQQVCEDSLQQQFNIIFDLLEDEDHIVRQVAVTGVCQVLFSFTHQIPDEVFSDLLNILFTKLAWDQSSPDVRVSVIEGISKLLDHHNNYSALTKLMPTLTDLLHDKSDKVRLAFVRLLLKIKHIRAFKIWKIISKEHLFARLEVDNMPICLKLVELTYKSFINDDLNTSVQVERCIELIESGLERARKFYRHAVVLINVQQAVNYMLLLRKCILACINKHKQNEKENKRPSLCTTLASLTMAAAQTKEKELEKTTLCDRQLGISSNFTMIDNQVTTYSLPEKGGSDEDEEQVLSVNNTLVMRGLIDVICIIWAGFRQELDKTANQKLKHILEDKFSRALLEFFPVFQNEQIHESLLYLASFLSSDQMTSISTDAEEKLCDLPSTTTTTTSCSNLVLCLSRWGKISKVLELLIDWSASLNSRVTRRSSRSGCKVERFLQCLVQVANELFKLPNFLQLVNEPTNHRVFESLKQRLVNVQKICVDCFKARDLADWDVDLLISLFTVHNKLAITYHLNEEEHLRDHIKDLCSLVNSHCIPILRPEVNGNSFVAPHLEAKKPRRLLDLQETILQQSVSSNSTLTGGDNDSTKQLAVKFSLAVFAAASSYLSVSPSVDFSSIKTVTSLFKYSDVLCAADTGIREALLEMISLVTKATLSLSVLIETEAERTLLQCWSSLLRATIAGLHSQPLTGKSKSSWISTLQCMELLPYQIQETLSDVISNCLLLLLNSNVDLTPTVVSNVELTVKCSKRLQQFIIHTWKTPSSDGDCNSADRAEHGNFQAVKMLLEFAEKI</sequence>
<organism evidence="2 3">
    <name type="scientific">Bugula neritina</name>
    <name type="common">Brown bryozoan</name>
    <name type="synonym">Sertularia neritina</name>
    <dbReference type="NCBI Taxonomy" id="10212"/>
    <lineage>
        <taxon>Eukaryota</taxon>
        <taxon>Metazoa</taxon>
        <taxon>Spiralia</taxon>
        <taxon>Lophotrochozoa</taxon>
        <taxon>Bryozoa</taxon>
        <taxon>Gymnolaemata</taxon>
        <taxon>Cheilostomatida</taxon>
        <taxon>Flustrina</taxon>
        <taxon>Buguloidea</taxon>
        <taxon>Bugulidae</taxon>
        <taxon>Bugula</taxon>
    </lineage>
</organism>
<dbReference type="EMBL" id="VXIV02001571">
    <property type="protein sequence ID" value="KAF6031742.1"/>
    <property type="molecule type" value="Genomic_DNA"/>
</dbReference>
<dbReference type="Gene3D" id="1.25.10.10">
    <property type="entry name" value="Leucine-rich Repeat Variant"/>
    <property type="match status" value="1"/>
</dbReference>
<accession>A0A7J7JZC9</accession>
<dbReference type="InterPro" id="IPR021133">
    <property type="entry name" value="HEAT_type_2"/>
</dbReference>
<dbReference type="InterPro" id="IPR024741">
    <property type="entry name" value="Condensin2_G2"/>
</dbReference>
<dbReference type="SUPFAM" id="SSF48371">
    <property type="entry name" value="ARM repeat"/>
    <property type="match status" value="1"/>
</dbReference>
<evidence type="ECO:0000256" key="1">
    <source>
        <dbReference type="PROSITE-ProRule" id="PRU00103"/>
    </source>
</evidence>
<dbReference type="OrthoDB" id="10062843at2759"/>
<dbReference type="PROSITE" id="PS50077">
    <property type="entry name" value="HEAT_REPEAT"/>
    <property type="match status" value="1"/>
</dbReference>
<protein>
    <submittedName>
        <fullName evidence="2">NCAPG2</fullName>
    </submittedName>
</protein>
<dbReference type="GO" id="GO:0005634">
    <property type="term" value="C:nucleus"/>
    <property type="evidence" value="ECO:0007669"/>
    <property type="project" value="InterPro"/>
</dbReference>
<dbReference type="AlphaFoldDB" id="A0A7J7JZC9"/>
<dbReference type="InterPro" id="IPR011989">
    <property type="entry name" value="ARM-like"/>
</dbReference>
<comment type="caution">
    <text evidence="2">The sequence shown here is derived from an EMBL/GenBank/DDBJ whole genome shotgun (WGS) entry which is preliminary data.</text>
</comment>
<dbReference type="PANTHER" id="PTHR16199">
    <property type="entry name" value="CONDENSIN-2 COMPLEX SUBUNIT G2"/>
    <property type="match status" value="1"/>
</dbReference>
<feature type="repeat" description="HEAT" evidence="1">
    <location>
        <begin position="464"/>
        <end position="490"/>
    </location>
</feature>
<name>A0A7J7JZC9_BUGNE</name>
<dbReference type="PANTHER" id="PTHR16199:SF4">
    <property type="entry name" value="CONDENSIN-2 COMPLEX SUBUNIT G2"/>
    <property type="match status" value="1"/>
</dbReference>
<dbReference type="InterPro" id="IPR016024">
    <property type="entry name" value="ARM-type_fold"/>
</dbReference>
<reference evidence="2" key="1">
    <citation type="submission" date="2020-06" db="EMBL/GenBank/DDBJ databases">
        <title>Draft genome of Bugula neritina, a colonial animal packing powerful symbionts and potential medicines.</title>
        <authorList>
            <person name="Rayko M."/>
        </authorList>
    </citation>
    <scope>NUCLEOTIDE SEQUENCE [LARGE SCALE GENOMIC DNA]</scope>
    <source>
        <strain evidence="2">Kwan_BN1</strain>
    </source>
</reference>
<dbReference type="GO" id="GO:0000070">
    <property type="term" value="P:mitotic sister chromatid segregation"/>
    <property type="evidence" value="ECO:0007669"/>
    <property type="project" value="TreeGrafter"/>
</dbReference>
<proteinExistence type="predicted"/>